<keyword evidence="4" id="KW-1185">Reference proteome</keyword>
<dbReference type="AlphaFoldDB" id="B7K883"/>
<dbReference type="HOGENOM" id="CLU_2080901_0_0_3"/>
<dbReference type="KEGG" id="cyc:PCC7424_1399"/>
<dbReference type="Proteomes" id="UP000002384">
    <property type="component" value="Chromosome"/>
</dbReference>
<proteinExistence type="predicted"/>
<feature type="transmembrane region" description="Helical" evidence="2">
    <location>
        <begin position="29"/>
        <end position="50"/>
    </location>
</feature>
<reference evidence="4" key="1">
    <citation type="journal article" date="2011" name="MBio">
        <title>Novel metabolic attributes of the genus Cyanothece, comprising a group of unicellular nitrogen-fixing Cyanobacteria.</title>
        <authorList>
            <person name="Bandyopadhyay A."/>
            <person name="Elvitigala T."/>
            <person name="Welsh E."/>
            <person name="Stockel J."/>
            <person name="Liberton M."/>
            <person name="Min H."/>
            <person name="Sherman L.A."/>
            <person name="Pakrasi H.B."/>
        </authorList>
    </citation>
    <scope>NUCLEOTIDE SEQUENCE [LARGE SCALE GENOMIC DNA]</scope>
    <source>
        <strain evidence="4">PCC 7424</strain>
    </source>
</reference>
<feature type="coiled-coil region" evidence="1">
    <location>
        <begin position="84"/>
        <end position="111"/>
    </location>
</feature>
<sequence length="117" mass="13328">MFTQSDSDKPIPKCFCNFAEVFQWLCSKWSVTVAISLFGLIIIIWGIFICHSIKDIANNTAKITTKYIKLESKAVELTLSETQLQEFKQSIDFLTQKVNSLETLLQETKTNLTQSNS</sequence>
<dbReference type="RefSeq" id="WP_012598789.1">
    <property type="nucleotide sequence ID" value="NC_011729.1"/>
</dbReference>
<evidence type="ECO:0000313" key="4">
    <source>
        <dbReference type="Proteomes" id="UP000002384"/>
    </source>
</evidence>
<organism evidence="3 4">
    <name type="scientific">Gloeothece citriformis (strain PCC 7424)</name>
    <name type="common">Cyanothece sp. (strain PCC 7424)</name>
    <dbReference type="NCBI Taxonomy" id="65393"/>
    <lineage>
        <taxon>Bacteria</taxon>
        <taxon>Bacillati</taxon>
        <taxon>Cyanobacteriota</taxon>
        <taxon>Cyanophyceae</taxon>
        <taxon>Oscillatoriophycideae</taxon>
        <taxon>Chroococcales</taxon>
        <taxon>Aphanothecaceae</taxon>
        <taxon>Gloeothece</taxon>
        <taxon>Gloeothece citriformis</taxon>
    </lineage>
</organism>
<accession>B7K883</accession>
<dbReference type="STRING" id="65393.PCC7424_1399"/>
<protein>
    <submittedName>
        <fullName evidence="3">Uncharacterized protein</fullName>
    </submittedName>
</protein>
<evidence type="ECO:0000256" key="2">
    <source>
        <dbReference type="SAM" id="Phobius"/>
    </source>
</evidence>
<gene>
    <name evidence="3" type="ordered locus">PCC7424_1399</name>
</gene>
<keyword evidence="2" id="KW-1133">Transmembrane helix</keyword>
<dbReference type="EMBL" id="CP001291">
    <property type="protein sequence ID" value="ACK69843.1"/>
    <property type="molecule type" value="Genomic_DNA"/>
</dbReference>
<keyword evidence="2" id="KW-0812">Transmembrane</keyword>
<evidence type="ECO:0000313" key="3">
    <source>
        <dbReference type="EMBL" id="ACK69843.1"/>
    </source>
</evidence>
<evidence type="ECO:0000256" key="1">
    <source>
        <dbReference type="SAM" id="Coils"/>
    </source>
</evidence>
<name>B7K883_GLOC7</name>
<keyword evidence="2" id="KW-0472">Membrane</keyword>
<keyword evidence="1" id="KW-0175">Coiled coil</keyword>